<accession>A0A8J3YN18</accession>
<dbReference type="PRINTS" id="PR00377">
    <property type="entry name" value="IMPHPHTASES"/>
</dbReference>
<keyword evidence="1" id="KW-0460">Magnesium</keyword>
<evidence type="ECO:0000313" key="2">
    <source>
        <dbReference type="EMBL" id="GIJ46718.1"/>
    </source>
</evidence>
<feature type="binding site" evidence="1">
    <location>
        <position position="77"/>
    </location>
    <ligand>
        <name>Mg(2+)</name>
        <dbReference type="ChEBI" id="CHEBI:18420"/>
        <label>1</label>
        <note>catalytic</note>
    </ligand>
</feature>
<sequence length="255" mass="26900">MSLIDQVTAAVQRAGAQISAGDPPENFDQLRTALDTNDTLVRNVLKPALLDLLPGSVWDDDEHGSGPVPAGDRWYVDPVGGNINPIHGMSDWNVGVSLVRDGRPELAVLHAPVLDEMYTASAGGGAFLNGHPIHASRKTDLAVARVSTGQAMPTDDPTYPDLIGNSVAAMLRNALTVGVSLPATYQVALVAAGRMDAHWQFHNVRAHIGPLLIAKEAGVLVTDLEGKPWEITSDGYLAAAPGLHDAALDVLNGRH</sequence>
<protein>
    <submittedName>
        <fullName evidence="2">Inositol phosphatase</fullName>
    </submittedName>
</protein>
<dbReference type="Proteomes" id="UP000619260">
    <property type="component" value="Unassembled WGS sequence"/>
</dbReference>
<dbReference type="Gene3D" id="3.40.190.80">
    <property type="match status" value="1"/>
</dbReference>
<dbReference type="SUPFAM" id="SSF56655">
    <property type="entry name" value="Carbohydrate phosphatase"/>
    <property type="match status" value="1"/>
</dbReference>
<dbReference type="AlphaFoldDB" id="A0A8J3YN18"/>
<dbReference type="Pfam" id="PF00459">
    <property type="entry name" value="Inositol_P"/>
    <property type="match status" value="1"/>
</dbReference>
<comment type="cofactor">
    <cofactor evidence="1">
        <name>Mg(2+)</name>
        <dbReference type="ChEBI" id="CHEBI:18420"/>
    </cofactor>
</comment>
<dbReference type="GO" id="GO:0006020">
    <property type="term" value="P:inositol metabolic process"/>
    <property type="evidence" value="ECO:0007669"/>
    <property type="project" value="TreeGrafter"/>
</dbReference>
<dbReference type="GO" id="GO:0007165">
    <property type="term" value="P:signal transduction"/>
    <property type="evidence" value="ECO:0007669"/>
    <property type="project" value="TreeGrafter"/>
</dbReference>
<name>A0A8J3YN18_9ACTN</name>
<dbReference type="Gene3D" id="3.30.540.10">
    <property type="entry name" value="Fructose-1,6-Bisphosphatase, subunit A, domain 1"/>
    <property type="match status" value="1"/>
</dbReference>
<proteinExistence type="predicted"/>
<dbReference type="InterPro" id="IPR000760">
    <property type="entry name" value="Inositol_monophosphatase-like"/>
</dbReference>
<evidence type="ECO:0000256" key="1">
    <source>
        <dbReference type="PIRSR" id="PIRSR600760-2"/>
    </source>
</evidence>
<gene>
    <name evidence="2" type="primary">suhB_1</name>
    <name evidence="2" type="ORF">Val02_36040</name>
</gene>
<dbReference type="RefSeq" id="WP_203900238.1">
    <property type="nucleotide sequence ID" value="NZ_BOPF01000012.1"/>
</dbReference>
<comment type="caution">
    <text evidence="2">The sequence shown here is derived from an EMBL/GenBank/DDBJ whole genome shotgun (WGS) entry which is preliminary data.</text>
</comment>
<dbReference type="EMBL" id="BOPF01000012">
    <property type="protein sequence ID" value="GIJ46718.1"/>
    <property type="molecule type" value="Genomic_DNA"/>
</dbReference>
<evidence type="ECO:0000313" key="3">
    <source>
        <dbReference type="Proteomes" id="UP000619260"/>
    </source>
</evidence>
<dbReference type="PANTHER" id="PTHR20854:SF4">
    <property type="entry name" value="INOSITOL-1-MONOPHOSPHATASE-RELATED"/>
    <property type="match status" value="1"/>
</dbReference>
<organism evidence="2 3">
    <name type="scientific">Virgisporangium aliadipatigenens</name>
    <dbReference type="NCBI Taxonomy" id="741659"/>
    <lineage>
        <taxon>Bacteria</taxon>
        <taxon>Bacillati</taxon>
        <taxon>Actinomycetota</taxon>
        <taxon>Actinomycetes</taxon>
        <taxon>Micromonosporales</taxon>
        <taxon>Micromonosporaceae</taxon>
        <taxon>Virgisporangium</taxon>
    </lineage>
</organism>
<keyword evidence="3" id="KW-1185">Reference proteome</keyword>
<reference evidence="2" key="1">
    <citation type="submission" date="2021-01" db="EMBL/GenBank/DDBJ databases">
        <title>Whole genome shotgun sequence of Virgisporangium aliadipatigenens NBRC 105644.</title>
        <authorList>
            <person name="Komaki H."/>
            <person name="Tamura T."/>
        </authorList>
    </citation>
    <scope>NUCLEOTIDE SEQUENCE</scope>
    <source>
        <strain evidence="2">NBRC 105644</strain>
    </source>
</reference>
<dbReference type="GO" id="GO:0046872">
    <property type="term" value="F:metal ion binding"/>
    <property type="evidence" value="ECO:0007669"/>
    <property type="project" value="UniProtKB-KW"/>
</dbReference>
<keyword evidence="1" id="KW-0479">Metal-binding</keyword>
<dbReference type="PANTHER" id="PTHR20854">
    <property type="entry name" value="INOSITOL MONOPHOSPHATASE"/>
    <property type="match status" value="1"/>
</dbReference>
<dbReference type="GO" id="GO:0008934">
    <property type="term" value="F:inositol monophosphate 1-phosphatase activity"/>
    <property type="evidence" value="ECO:0007669"/>
    <property type="project" value="TreeGrafter"/>
</dbReference>